<proteinExistence type="predicted"/>
<feature type="signal peptide" evidence="1">
    <location>
        <begin position="1"/>
        <end position="18"/>
    </location>
</feature>
<accession>A0A344PJE9</accession>
<dbReference type="InterPro" id="IPR032609">
    <property type="entry name" value="DUF4893"/>
</dbReference>
<evidence type="ECO:0000256" key="1">
    <source>
        <dbReference type="SAM" id="SignalP"/>
    </source>
</evidence>
<protein>
    <submittedName>
        <fullName evidence="2">DUF4893 domain-containing protein</fullName>
    </submittedName>
</protein>
<keyword evidence="1" id="KW-0732">Signal</keyword>
<keyword evidence="3" id="KW-1185">Reference proteome</keyword>
<dbReference type="EMBL" id="CP030918">
    <property type="protein sequence ID" value="AXC49504.1"/>
    <property type="molecule type" value="Genomic_DNA"/>
</dbReference>
<gene>
    <name evidence="2" type="ORF">DRW48_07205</name>
</gene>
<dbReference type="Pfam" id="PF16233">
    <property type="entry name" value="DUF4893"/>
    <property type="match status" value="1"/>
</dbReference>
<dbReference type="OrthoDB" id="9153930at2"/>
<evidence type="ECO:0000313" key="3">
    <source>
        <dbReference type="Proteomes" id="UP000252023"/>
    </source>
</evidence>
<dbReference type="KEGG" id="pars:DRW48_07205"/>
<dbReference type="Proteomes" id="UP000252023">
    <property type="component" value="Chromosome"/>
</dbReference>
<dbReference type="RefSeq" id="WP_114075819.1">
    <property type="nucleotide sequence ID" value="NZ_CP030918.1"/>
</dbReference>
<organism evidence="2 3">
    <name type="scientific">Paracoccus suum</name>
    <dbReference type="NCBI Taxonomy" id="2259340"/>
    <lineage>
        <taxon>Bacteria</taxon>
        <taxon>Pseudomonadati</taxon>
        <taxon>Pseudomonadota</taxon>
        <taxon>Alphaproteobacteria</taxon>
        <taxon>Rhodobacterales</taxon>
        <taxon>Paracoccaceae</taxon>
        <taxon>Paracoccus</taxon>
    </lineage>
</organism>
<sequence length="196" mass="20267">MKLMPLAAALLGALPVHAAEVTWRADDLRRLEQLDAASGQALREAFAKGAPADVADLVEALRGPADNSGAEALAGDWTCRTFKLGGDLGLVAYPPFKCRGTPAEDGVMFEKLTGSQRVRGLVQRGPDGALLLAGVGYIAGDTPPEYGALPAEIDPAASPQILAAPGVVEVTGGGSARILFPLPMVESTLDILQLSR</sequence>
<dbReference type="AlphaFoldDB" id="A0A344PJE9"/>
<reference evidence="3" key="1">
    <citation type="submission" date="2018-07" db="EMBL/GenBank/DDBJ databases">
        <title>Genome sequencing of Paracoccus sp. SC2-6.</title>
        <authorList>
            <person name="Heo J."/>
            <person name="Kim S.-J."/>
            <person name="Kwon S.-W."/>
        </authorList>
    </citation>
    <scope>NUCLEOTIDE SEQUENCE [LARGE SCALE GENOMIC DNA]</scope>
    <source>
        <strain evidence="3">SC2-6</strain>
    </source>
</reference>
<evidence type="ECO:0000313" key="2">
    <source>
        <dbReference type="EMBL" id="AXC49504.1"/>
    </source>
</evidence>
<feature type="chain" id="PRO_5016557960" evidence="1">
    <location>
        <begin position="19"/>
        <end position="196"/>
    </location>
</feature>
<name>A0A344PJE9_9RHOB</name>